<dbReference type="Proteomes" id="UP000801428">
    <property type="component" value="Unassembled WGS sequence"/>
</dbReference>
<protein>
    <recommendedName>
        <fullName evidence="3">F-box domain-containing protein</fullName>
    </recommendedName>
</protein>
<reference evidence="1" key="1">
    <citation type="submission" date="2019-04" db="EMBL/GenBank/DDBJ databases">
        <title>Sequencing of skin fungus with MAO and IRED activity.</title>
        <authorList>
            <person name="Marsaioli A.J."/>
            <person name="Bonatto J.M.C."/>
            <person name="Reis Junior O."/>
        </authorList>
    </citation>
    <scope>NUCLEOTIDE SEQUENCE</scope>
    <source>
        <strain evidence="1">30M1</strain>
    </source>
</reference>
<evidence type="ECO:0000313" key="1">
    <source>
        <dbReference type="EMBL" id="KAF3010029.1"/>
    </source>
</evidence>
<evidence type="ECO:0008006" key="3">
    <source>
        <dbReference type="Google" id="ProtNLM"/>
    </source>
</evidence>
<evidence type="ECO:0000313" key="2">
    <source>
        <dbReference type="Proteomes" id="UP000801428"/>
    </source>
</evidence>
<sequence>MDSPSHTTPNTSPPLLRLPSELHLDILSHLPDITSAKDEHDLAILHLRSTNQYFRNLIPPPTHAQLLHIESVLSPTHSGKVYACRFCLFLLPRTKFATGMLKGKTGINGTGREGRFCAACGFNTNTTGRGQGYCPSTRVSVSGIDWVWCKHCKAVKRGEEAESGCVGVCRGCYQTFRCGCAVRCAEPTPSPSTKPSSSRNGMMLWRDWVRAHGEGIGGMGEVEEHEVVEEDDPNENALWLAQQDCDDWWDP</sequence>
<dbReference type="EMBL" id="SWKU01000002">
    <property type="protein sequence ID" value="KAF3010029.1"/>
    <property type="molecule type" value="Genomic_DNA"/>
</dbReference>
<comment type="caution">
    <text evidence="1">The sequence shown here is derived from an EMBL/GenBank/DDBJ whole genome shotgun (WGS) entry which is preliminary data.</text>
</comment>
<keyword evidence="2" id="KW-1185">Reference proteome</keyword>
<proteinExistence type="predicted"/>
<dbReference type="OrthoDB" id="5281164at2759"/>
<accession>A0A9P4WE98</accession>
<organism evidence="1 2">
    <name type="scientific">Curvularia kusanoi</name>
    <name type="common">Cochliobolus kusanoi</name>
    <dbReference type="NCBI Taxonomy" id="90978"/>
    <lineage>
        <taxon>Eukaryota</taxon>
        <taxon>Fungi</taxon>
        <taxon>Dikarya</taxon>
        <taxon>Ascomycota</taxon>
        <taxon>Pezizomycotina</taxon>
        <taxon>Dothideomycetes</taxon>
        <taxon>Pleosporomycetidae</taxon>
        <taxon>Pleosporales</taxon>
        <taxon>Pleosporineae</taxon>
        <taxon>Pleosporaceae</taxon>
        <taxon>Curvularia</taxon>
    </lineage>
</organism>
<dbReference type="AlphaFoldDB" id="A0A9P4WE98"/>
<gene>
    <name evidence="1" type="ORF">E8E13_011469</name>
</gene>
<name>A0A9P4WE98_CURKU</name>